<dbReference type="HOGENOM" id="CLU_1124528_0_0_1"/>
<reference evidence="3" key="1">
    <citation type="journal article" date="2014" name="BMC Genomics">
        <title>Genome characteristics reveal the impact of lichenization on lichen-forming fungus Endocarpon pusillum Hedwig (Verrucariales, Ascomycota).</title>
        <authorList>
            <person name="Wang Y.-Y."/>
            <person name="Liu B."/>
            <person name="Zhang X.-Y."/>
            <person name="Zhou Q.-M."/>
            <person name="Zhang T."/>
            <person name="Li H."/>
            <person name="Yu Y.-F."/>
            <person name="Zhang X.-L."/>
            <person name="Hao X.-Y."/>
            <person name="Wang M."/>
            <person name="Wang L."/>
            <person name="Wei J.-C."/>
        </authorList>
    </citation>
    <scope>NUCLEOTIDE SEQUENCE [LARGE SCALE GENOMIC DNA]</scope>
    <source>
        <strain evidence="3">Z07020 / HMAS-L-300199</strain>
    </source>
</reference>
<evidence type="ECO:0000313" key="2">
    <source>
        <dbReference type="EMBL" id="ERF70550.1"/>
    </source>
</evidence>
<protein>
    <submittedName>
        <fullName evidence="2">Uncharacterized protein</fullName>
    </submittedName>
</protein>
<dbReference type="RefSeq" id="XP_007803803.1">
    <property type="nucleotide sequence ID" value="XM_007805612.1"/>
</dbReference>
<dbReference type="Proteomes" id="UP000019373">
    <property type="component" value="Unassembled WGS sequence"/>
</dbReference>
<dbReference type="EMBL" id="KE721306">
    <property type="protein sequence ID" value="ERF70550.1"/>
    <property type="molecule type" value="Genomic_DNA"/>
</dbReference>
<organism evidence="2 3">
    <name type="scientific">Endocarpon pusillum (strain Z07020 / HMAS-L-300199)</name>
    <name type="common">Lichen-forming fungus</name>
    <dbReference type="NCBI Taxonomy" id="1263415"/>
    <lineage>
        <taxon>Eukaryota</taxon>
        <taxon>Fungi</taxon>
        <taxon>Dikarya</taxon>
        <taxon>Ascomycota</taxon>
        <taxon>Pezizomycotina</taxon>
        <taxon>Eurotiomycetes</taxon>
        <taxon>Chaetothyriomycetidae</taxon>
        <taxon>Verrucariales</taxon>
        <taxon>Verrucariaceae</taxon>
        <taxon>Endocarpon</taxon>
    </lineage>
</organism>
<proteinExistence type="predicted"/>
<sequence length="247" mass="27038">MAKMTPYLKKHVANSLAPLQEELSRSQQRVKGLEEGIDKLFEAIDQPSSSLQLRVKLQRRPAGNLEPAPDRSIRPFSLHHHTTTTTTEPSLRASHRHLLALHENLRTIVTDLSLNHNHLSRRVEQGDAHNSMVCINDRLRLEEQLSIMSNALFSTRAQVQWLLNRERTLGAAIDQQQQQQQAAMRGRALAATVVGQAQTAEPGAGANGSGNGNGNEYPAGTGPGIAGPQLRPARRTSGGGSQERVKL</sequence>
<dbReference type="AlphaFoldDB" id="U1HJX7"/>
<evidence type="ECO:0000256" key="1">
    <source>
        <dbReference type="SAM" id="MobiDB-lite"/>
    </source>
</evidence>
<name>U1HJX7_ENDPU</name>
<dbReference type="eggNOG" id="KOG0297">
    <property type="taxonomic scope" value="Eukaryota"/>
</dbReference>
<accession>U1HJX7</accession>
<keyword evidence="3" id="KW-1185">Reference proteome</keyword>
<evidence type="ECO:0000313" key="3">
    <source>
        <dbReference type="Proteomes" id="UP000019373"/>
    </source>
</evidence>
<dbReference type="GeneID" id="19242849"/>
<gene>
    <name evidence="2" type="ORF">EPUS_07971</name>
</gene>
<dbReference type="OrthoDB" id="1630758at2759"/>
<feature type="region of interest" description="Disordered" evidence="1">
    <location>
        <begin position="200"/>
        <end position="247"/>
    </location>
</feature>